<accession>A0A7S7AWG0</accession>
<feature type="transmembrane region" description="Helical" evidence="1">
    <location>
        <begin position="95"/>
        <end position="113"/>
    </location>
</feature>
<evidence type="ECO:0000313" key="3">
    <source>
        <dbReference type="Proteomes" id="UP000593915"/>
    </source>
</evidence>
<feature type="transmembrane region" description="Helical" evidence="1">
    <location>
        <begin position="186"/>
        <end position="205"/>
    </location>
</feature>
<dbReference type="AlphaFoldDB" id="A0A7S7AWG0"/>
<feature type="transmembrane region" description="Helical" evidence="1">
    <location>
        <begin position="125"/>
        <end position="149"/>
    </location>
</feature>
<keyword evidence="1" id="KW-0812">Transmembrane</keyword>
<proteinExistence type="predicted"/>
<reference evidence="2 3" key="1">
    <citation type="submission" date="2020-09" db="EMBL/GenBank/DDBJ databases">
        <title>Characterization of Treponema spp. from bovine digital dermatitis in Korea.</title>
        <authorList>
            <person name="Espiritu H.M."/>
            <person name="Cho Y.I."/>
            <person name="Mamuad L."/>
        </authorList>
    </citation>
    <scope>NUCLEOTIDE SEQUENCE [LARGE SCALE GENOMIC DNA]</scope>
    <source>
        <strain evidence="2 3">KS1</strain>
    </source>
</reference>
<sequence length="209" mass="22791">MNFLLIFILPLAFLLYSVFSKDTSGTFSAFIIGLCSGLVSLLIISFFGISGLSVSSSFTVHIFRFFLQYFLLNGIFGLAVFFLISFSISGEALDTSFSALFGIFSSVAGYAFYKNINIPNISELLLFISIVIGAILIFDFVFNILIANLTISFDFLIYLIAFAVFLIVSFLGSCALALWYFSGSAAVYLSISIGIFLTGAILHAVSSRL</sequence>
<feature type="transmembrane region" description="Helical" evidence="1">
    <location>
        <begin position="155"/>
        <end position="179"/>
    </location>
</feature>
<evidence type="ECO:0000256" key="1">
    <source>
        <dbReference type="SAM" id="Phobius"/>
    </source>
</evidence>
<protein>
    <submittedName>
        <fullName evidence="2">Uncharacterized protein</fullName>
    </submittedName>
</protein>
<feature type="transmembrane region" description="Helical" evidence="1">
    <location>
        <begin position="30"/>
        <end position="54"/>
    </location>
</feature>
<keyword evidence="1" id="KW-0472">Membrane</keyword>
<evidence type="ECO:0000313" key="2">
    <source>
        <dbReference type="EMBL" id="QOW60877.1"/>
    </source>
</evidence>
<gene>
    <name evidence="2" type="ORF">IFE08_00120</name>
</gene>
<dbReference type="RefSeq" id="WP_024469670.1">
    <property type="nucleotide sequence ID" value="NZ_CP061839.1"/>
</dbReference>
<name>A0A7S7AWG0_9SPIR</name>
<dbReference type="Proteomes" id="UP000593915">
    <property type="component" value="Chromosome"/>
</dbReference>
<keyword evidence="1" id="KW-1133">Transmembrane helix</keyword>
<feature type="transmembrane region" description="Helical" evidence="1">
    <location>
        <begin position="66"/>
        <end position="89"/>
    </location>
</feature>
<dbReference type="EMBL" id="CP061839">
    <property type="protein sequence ID" value="QOW60877.1"/>
    <property type="molecule type" value="Genomic_DNA"/>
</dbReference>
<organism evidence="2 3">
    <name type="scientific">Treponema pedis</name>
    <dbReference type="NCBI Taxonomy" id="409322"/>
    <lineage>
        <taxon>Bacteria</taxon>
        <taxon>Pseudomonadati</taxon>
        <taxon>Spirochaetota</taxon>
        <taxon>Spirochaetia</taxon>
        <taxon>Spirochaetales</taxon>
        <taxon>Treponemataceae</taxon>
        <taxon>Treponema</taxon>
    </lineage>
</organism>